<accession>A0A0K0DUB6</accession>
<sequence length="317" mass="36652">MKKYYFGNGVRRSFMSFGGVVPEIKKLDYEVPYVDPARIYGLDNGGKVYQKNKSAELKGLEKNHFLGSGDCESNGSKMNLNKTQMDRSECSLKSSVSQNIPEITRNKYKTLPCTESNISIQHNKNINSSLSFKSLQTPSTNKSLNNINLEELKKFNTPIKPPDIQMEKNSIKTSNTTPRFNKTWKNCRTNLQRKITKTKLPKTFTIPNFFKNNNRINNDKNINNYQESCELKELHLPTTILNPIIEKPQTIGGIQSLKEEFQMYRECYKIQKADPSTEEQLQNNCVENFQQIVEKKPSSLLKKMYFYISKCLYCKKT</sequence>
<dbReference type="Proteomes" id="UP000035681">
    <property type="component" value="Unplaced"/>
</dbReference>
<dbReference type="AlphaFoldDB" id="A0A0K0DUB6"/>
<dbReference type="WBParaSite" id="TCONS_00008424.p1">
    <property type="protein sequence ID" value="TCONS_00008424.p1"/>
    <property type="gene ID" value="XLOC_006376"/>
</dbReference>
<evidence type="ECO:0000313" key="3">
    <source>
        <dbReference type="WBParaSite" id="TCONS_00008424.p1"/>
    </source>
</evidence>
<proteinExistence type="predicted"/>
<name>A0A0K0DUB6_STRER</name>
<evidence type="ECO:0000313" key="1">
    <source>
        <dbReference type="Proteomes" id="UP000035681"/>
    </source>
</evidence>
<organism evidence="2">
    <name type="scientific">Strongyloides stercoralis</name>
    <name type="common">Threadworm</name>
    <dbReference type="NCBI Taxonomy" id="6248"/>
    <lineage>
        <taxon>Eukaryota</taxon>
        <taxon>Metazoa</taxon>
        <taxon>Ecdysozoa</taxon>
        <taxon>Nematoda</taxon>
        <taxon>Chromadorea</taxon>
        <taxon>Rhabditida</taxon>
        <taxon>Tylenchina</taxon>
        <taxon>Panagrolaimomorpha</taxon>
        <taxon>Strongyloidoidea</taxon>
        <taxon>Strongyloididae</taxon>
        <taxon>Strongyloides</taxon>
    </lineage>
</organism>
<dbReference type="WBParaSite" id="SSTP_0000082900.1">
    <property type="protein sequence ID" value="SSTP_0000082900.1"/>
    <property type="gene ID" value="SSTP_0000082900"/>
</dbReference>
<reference evidence="2" key="1">
    <citation type="submission" date="2015-08" db="UniProtKB">
        <authorList>
            <consortium name="WormBaseParasite"/>
        </authorList>
    </citation>
    <scope>IDENTIFICATION</scope>
</reference>
<protein>
    <submittedName>
        <fullName evidence="2 3">Uncharacterized protein</fullName>
    </submittedName>
</protein>
<keyword evidence="1" id="KW-1185">Reference proteome</keyword>
<evidence type="ECO:0000313" key="2">
    <source>
        <dbReference type="WBParaSite" id="SSTP_0000082900.1"/>
    </source>
</evidence>